<proteinExistence type="predicted"/>
<sequence length="242" mass="26544">MDSAAITPAVRLAAYLAVKETVLEHQAPKAAQVTPRAWDKIRPMLSSAFSFSAGKITLPPDCDIDEFDLLFLRTELRLDPAKKKEPRYPTDPRVLDMIDLGIQPAEASKLAKFIVRTYGESHLSKAISASKEKVPPPLEPANYLLAVVKANVNAVASNGLVVAGMRPKRTRRFVRVANPEAAKTELVGWEAPSSTDGGIARYANGNRRLIYRLRNGHLQFVDPKPDQQVPGAEQDPGVIIED</sequence>
<organism evidence="2 3">
    <name type="scientific">Bosea massiliensis</name>
    <dbReference type="NCBI Taxonomy" id="151419"/>
    <lineage>
        <taxon>Bacteria</taxon>
        <taxon>Pseudomonadati</taxon>
        <taxon>Pseudomonadota</taxon>
        <taxon>Alphaproteobacteria</taxon>
        <taxon>Hyphomicrobiales</taxon>
        <taxon>Boseaceae</taxon>
        <taxon>Bosea</taxon>
    </lineage>
</organism>
<feature type="region of interest" description="Disordered" evidence="1">
    <location>
        <begin position="223"/>
        <end position="242"/>
    </location>
</feature>
<dbReference type="EMBL" id="JBHSLU010000073">
    <property type="protein sequence ID" value="MFC5507834.1"/>
    <property type="molecule type" value="Genomic_DNA"/>
</dbReference>
<reference evidence="3" key="1">
    <citation type="journal article" date="2019" name="Int. J. Syst. Evol. Microbiol.">
        <title>The Global Catalogue of Microorganisms (GCM) 10K type strain sequencing project: providing services to taxonomists for standard genome sequencing and annotation.</title>
        <authorList>
            <consortium name="The Broad Institute Genomics Platform"/>
            <consortium name="The Broad Institute Genome Sequencing Center for Infectious Disease"/>
            <person name="Wu L."/>
            <person name="Ma J."/>
        </authorList>
    </citation>
    <scope>NUCLEOTIDE SEQUENCE [LARGE SCALE GENOMIC DNA]</scope>
    <source>
        <strain evidence="3">CCUG 43117</strain>
    </source>
</reference>
<name>A0ABW0PAJ5_9HYPH</name>
<evidence type="ECO:0000313" key="2">
    <source>
        <dbReference type="EMBL" id="MFC5507834.1"/>
    </source>
</evidence>
<comment type="caution">
    <text evidence="2">The sequence shown here is derived from an EMBL/GenBank/DDBJ whole genome shotgun (WGS) entry which is preliminary data.</text>
</comment>
<evidence type="ECO:0000256" key="1">
    <source>
        <dbReference type="SAM" id="MobiDB-lite"/>
    </source>
</evidence>
<accession>A0ABW0PAJ5</accession>
<dbReference type="RefSeq" id="WP_156460945.1">
    <property type="nucleotide sequence ID" value="NZ_JBHSLU010000073.1"/>
</dbReference>
<protein>
    <submittedName>
        <fullName evidence="2">Uncharacterized protein</fullName>
    </submittedName>
</protein>
<keyword evidence="3" id="KW-1185">Reference proteome</keyword>
<evidence type="ECO:0000313" key="3">
    <source>
        <dbReference type="Proteomes" id="UP001596060"/>
    </source>
</evidence>
<dbReference type="Proteomes" id="UP001596060">
    <property type="component" value="Unassembled WGS sequence"/>
</dbReference>
<gene>
    <name evidence="2" type="ORF">ACFPN9_21550</name>
</gene>